<keyword evidence="11" id="KW-1185">Reference proteome</keyword>
<dbReference type="AlphaFoldDB" id="C3PH59"/>
<dbReference type="InterPro" id="IPR019758">
    <property type="entry name" value="Pept_S26A_signal_pept_1_CS"/>
</dbReference>
<dbReference type="GO" id="GO:0009003">
    <property type="term" value="F:signal peptidase activity"/>
    <property type="evidence" value="ECO:0007669"/>
    <property type="project" value="UniProtKB-EC"/>
</dbReference>
<feature type="active site" evidence="7">
    <location>
        <position position="69"/>
    </location>
</feature>
<dbReference type="Gene3D" id="2.10.109.10">
    <property type="entry name" value="Umud Fragment, subunit A"/>
    <property type="match status" value="1"/>
</dbReference>
<dbReference type="GO" id="GO:0004252">
    <property type="term" value="F:serine-type endopeptidase activity"/>
    <property type="evidence" value="ECO:0007669"/>
    <property type="project" value="InterPro"/>
</dbReference>
<comment type="catalytic activity">
    <reaction evidence="1 8">
        <text>Cleavage of hydrophobic, N-terminal signal or leader sequences from secreted and periplasmic proteins.</text>
        <dbReference type="EC" id="3.4.21.89"/>
    </reaction>
</comment>
<protein>
    <recommendedName>
        <fullName evidence="4 8">Signal peptidase I</fullName>
        <ecNumber evidence="4 8">3.4.21.89</ecNumber>
    </recommendedName>
</protein>
<dbReference type="CDD" id="cd06530">
    <property type="entry name" value="S26_SPase_I"/>
    <property type="match status" value="1"/>
</dbReference>
<dbReference type="KEGG" id="car:cauri_1570"/>
<evidence type="ECO:0000313" key="11">
    <source>
        <dbReference type="Proteomes" id="UP000002077"/>
    </source>
</evidence>
<dbReference type="EMBL" id="CP001601">
    <property type="protein sequence ID" value="ACP33163.1"/>
    <property type="molecule type" value="Genomic_DNA"/>
</dbReference>
<name>C3PH59_CORA7</name>
<dbReference type="PANTHER" id="PTHR43390">
    <property type="entry name" value="SIGNAL PEPTIDASE I"/>
    <property type="match status" value="1"/>
</dbReference>
<keyword evidence="8" id="KW-0472">Membrane</keyword>
<dbReference type="EC" id="3.4.21.89" evidence="4 8"/>
<dbReference type="HOGENOM" id="CLU_028723_0_0_11"/>
<dbReference type="PRINTS" id="PR00727">
    <property type="entry name" value="LEADERPTASE"/>
</dbReference>
<evidence type="ECO:0000256" key="2">
    <source>
        <dbReference type="ARBA" id="ARBA00004401"/>
    </source>
</evidence>
<proteinExistence type="inferred from homology"/>
<dbReference type="PANTHER" id="PTHR43390:SF1">
    <property type="entry name" value="CHLOROPLAST PROCESSING PEPTIDASE"/>
    <property type="match status" value="1"/>
</dbReference>
<gene>
    <name evidence="10" type="primary">lepB1</name>
    <name evidence="10" type="ordered locus">cauri_1570</name>
</gene>
<dbReference type="InterPro" id="IPR019533">
    <property type="entry name" value="Peptidase_S26"/>
</dbReference>
<keyword evidence="5 8" id="KW-0645">Protease</keyword>
<evidence type="ECO:0000259" key="9">
    <source>
        <dbReference type="Pfam" id="PF10502"/>
    </source>
</evidence>
<evidence type="ECO:0000256" key="3">
    <source>
        <dbReference type="ARBA" id="ARBA00009370"/>
    </source>
</evidence>
<evidence type="ECO:0000256" key="6">
    <source>
        <dbReference type="ARBA" id="ARBA00022801"/>
    </source>
</evidence>
<dbReference type="Proteomes" id="UP000002077">
    <property type="component" value="Chromosome"/>
</dbReference>
<dbReference type="InterPro" id="IPR000223">
    <property type="entry name" value="Pept_S26A_signal_pept_1"/>
</dbReference>
<comment type="subcellular location">
    <subcellularLocation>
        <location evidence="2">Cell membrane</location>
        <topology evidence="2">Single-pass type II membrane protein</topology>
    </subcellularLocation>
    <subcellularLocation>
        <location evidence="8">Membrane</location>
        <topology evidence="8">Single-pass type II membrane protein</topology>
    </subcellularLocation>
</comment>
<dbReference type="STRING" id="548476.cauri_1570"/>
<keyword evidence="6 8" id="KW-0378">Hydrolase</keyword>
<dbReference type="InterPro" id="IPR036286">
    <property type="entry name" value="LexA/Signal_pep-like_sf"/>
</dbReference>
<keyword evidence="8" id="KW-0812">Transmembrane</keyword>
<dbReference type="SUPFAM" id="SSF51306">
    <property type="entry name" value="LexA/Signal peptidase"/>
    <property type="match status" value="1"/>
</dbReference>
<feature type="domain" description="Peptidase S26" evidence="9">
    <location>
        <begin position="40"/>
        <end position="248"/>
    </location>
</feature>
<feature type="transmembrane region" description="Helical" evidence="8">
    <location>
        <begin position="43"/>
        <end position="64"/>
    </location>
</feature>
<organism evidence="10 11">
    <name type="scientific">Corynebacterium aurimucosum (strain ATCC 700975 / DSM 44827 / CIP 107346 / CN-1)</name>
    <name type="common">Corynebacterium nigricans</name>
    <dbReference type="NCBI Taxonomy" id="548476"/>
    <lineage>
        <taxon>Bacteria</taxon>
        <taxon>Bacillati</taxon>
        <taxon>Actinomycetota</taxon>
        <taxon>Actinomycetes</taxon>
        <taxon>Mycobacteriales</taxon>
        <taxon>Corynebacteriaceae</taxon>
        <taxon>Corynebacterium</taxon>
    </lineage>
</organism>
<feature type="active site" evidence="7">
    <location>
        <position position="147"/>
    </location>
</feature>
<dbReference type="eggNOG" id="COG0681">
    <property type="taxonomic scope" value="Bacteria"/>
</dbReference>
<evidence type="ECO:0000256" key="5">
    <source>
        <dbReference type="ARBA" id="ARBA00022670"/>
    </source>
</evidence>
<evidence type="ECO:0000256" key="4">
    <source>
        <dbReference type="ARBA" id="ARBA00013208"/>
    </source>
</evidence>
<accession>C3PH59</accession>
<evidence type="ECO:0000256" key="8">
    <source>
        <dbReference type="RuleBase" id="RU362042"/>
    </source>
</evidence>
<keyword evidence="8" id="KW-1133">Transmembrane helix</keyword>
<dbReference type="InterPro" id="IPR019756">
    <property type="entry name" value="Pept_S26A_signal_pept_1_Ser-AS"/>
</dbReference>
<dbReference type="GO" id="GO:0006465">
    <property type="term" value="P:signal peptide processing"/>
    <property type="evidence" value="ECO:0007669"/>
    <property type="project" value="InterPro"/>
</dbReference>
<evidence type="ECO:0000256" key="1">
    <source>
        <dbReference type="ARBA" id="ARBA00000677"/>
    </source>
</evidence>
<dbReference type="PROSITE" id="PS00501">
    <property type="entry name" value="SPASE_I_1"/>
    <property type="match status" value="1"/>
</dbReference>
<dbReference type="PROSITE" id="PS00761">
    <property type="entry name" value="SPASE_I_3"/>
    <property type="match status" value="1"/>
</dbReference>
<sequence>MSTRERSLWRMFAARSCSSSSPSTVLAESMTRTSSPRVRDVLSALAVTFVALALIQAFVGRLYLIPSSSMEPTLHGCPGCTNDRIAVQKVSYYFSDPRPGEVVVFAGPESWNTSFEVKRSRNVLLRGIQNMAAVVGLAPNGDNILVKRVIATGGQTVSCQEGDPAVMVDGRPTNQEFVLDPPEIPVDERVGSQACGGAYFGPVTVPEGHLWVMGDNRTNSLDSRAHLGDKLQGTVPVENVRGKVAAVVVPISRAHTVEDMSL</sequence>
<dbReference type="GO" id="GO:0005886">
    <property type="term" value="C:plasma membrane"/>
    <property type="evidence" value="ECO:0007669"/>
    <property type="project" value="UniProtKB-SubCell"/>
</dbReference>
<comment type="similarity">
    <text evidence="3 8">Belongs to the peptidase S26 family.</text>
</comment>
<dbReference type="NCBIfam" id="TIGR02227">
    <property type="entry name" value="sigpep_I_bact"/>
    <property type="match status" value="1"/>
</dbReference>
<evidence type="ECO:0000313" key="10">
    <source>
        <dbReference type="EMBL" id="ACP33163.1"/>
    </source>
</evidence>
<evidence type="ECO:0000256" key="7">
    <source>
        <dbReference type="PIRSR" id="PIRSR600223-1"/>
    </source>
</evidence>
<dbReference type="Pfam" id="PF10502">
    <property type="entry name" value="Peptidase_S26"/>
    <property type="match status" value="1"/>
</dbReference>
<reference evidence="10 11" key="1">
    <citation type="journal article" date="2010" name="BMC Genomics">
        <title>Complete genome sequence and lifestyle of black-pigmented Corynebacterium aurimucosum ATCC 700975 (formerly C. nigricans CN-1) isolated from a vaginal swab of a woman with spontaneous abortion.</title>
        <authorList>
            <person name="Trost E."/>
            <person name="Gotker S."/>
            <person name="Schneider J."/>
            <person name="Schneiker-Bekel S."/>
            <person name="Szczepanowski R."/>
            <person name="Tilker A."/>
            <person name="Viehoever P."/>
            <person name="Arnold W."/>
            <person name="Bekel T."/>
            <person name="Blom J."/>
            <person name="Gartemann K.H."/>
            <person name="Linke B."/>
            <person name="Goesmann A."/>
            <person name="Puhler A."/>
            <person name="Shukla S.K."/>
            <person name="Tauch A."/>
        </authorList>
    </citation>
    <scope>NUCLEOTIDE SEQUENCE [LARGE SCALE GENOMIC DNA]</scope>
    <source>
        <strain evidence="11">ATCC 700975 / DSM 44827 / CIP 107346 / CN-1</strain>
    </source>
</reference>